<keyword evidence="4" id="KW-1185">Reference proteome</keyword>
<name>A0ABR0SKM7_9HYPO</name>
<organism evidence="3 4">
    <name type="scientific">Cladobotryum mycophilum</name>
    <dbReference type="NCBI Taxonomy" id="491253"/>
    <lineage>
        <taxon>Eukaryota</taxon>
        <taxon>Fungi</taxon>
        <taxon>Dikarya</taxon>
        <taxon>Ascomycota</taxon>
        <taxon>Pezizomycotina</taxon>
        <taxon>Sordariomycetes</taxon>
        <taxon>Hypocreomycetidae</taxon>
        <taxon>Hypocreales</taxon>
        <taxon>Hypocreaceae</taxon>
        <taxon>Cladobotryum</taxon>
    </lineage>
</organism>
<feature type="transmembrane region" description="Helical" evidence="1">
    <location>
        <begin position="177"/>
        <end position="199"/>
    </location>
</feature>
<dbReference type="Pfam" id="PF01757">
    <property type="entry name" value="Acyl_transf_3"/>
    <property type="match status" value="1"/>
</dbReference>
<sequence>MMPQREGIILNSSEQWDEIKQDYDPEWAANGELKPAWRPIGPMPKHKRMLSRITTSLSHLPRVLPAPEKLRPTAYLDGLRGFAALLVYWHHHQLWAHGTAGLNGYFENGFGYEGKFSWVAFPVIRHFFTGGHFSVATFFIISGYVLSLKPMSLIHAGDHGKLGDTVSSAMFRRWPRLYIPLIVVMLAYAMTWHITGMWVNGAKPAGNWRDEAWAFYLEFKNFSFVYKEGGLPWLSYNFHLWSIPVEFKGSMVVYVAQLALSRCSRKARLLCEVGLIWYFMFVADGWFCAMFIQGMLLCDLELLAKKGELPNFIARLEPVKDFIYAHMFVIAMYLGGIPSQTTEVSQLAKNRGWYYLSWFKPQAVFDYKWFYLWIAATFLVVSIPRLPLLKRFFETRFCQFLGRVSFALYMVHGPVLWTIGDRLYMAAGWFTDEHMKHIAHWANALHLPRVGPLGLEVSFLVPQIVLLPLTLLIAEFVTRAVDTPTVDFAAWLYRKTLGPEPLPVKQAKA</sequence>
<feature type="transmembrane region" description="Helical" evidence="1">
    <location>
        <begin position="275"/>
        <end position="298"/>
    </location>
</feature>
<dbReference type="Proteomes" id="UP001338125">
    <property type="component" value="Unassembled WGS sequence"/>
</dbReference>
<dbReference type="InterPro" id="IPR050879">
    <property type="entry name" value="Acyltransferase_3"/>
</dbReference>
<accession>A0ABR0SKM7</accession>
<feature type="transmembrane region" description="Helical" evidence="1">
    <location>
        <begin position="457"/>
        <end position="477"/>
    </location>
</feature>
<reference evidence="3 4" key="1">
    <citation type="submission" date="2024-01" db="EMBL/GenBank/DDBJ databases">
        <title>Complete genome of Cladobotryum mycophilum ATHUM6906.</title>
        <authorList>
            <person name="Christinaki A.C."/>
            <person name="Myridakis A.I."/>
            <person name="Kouvelis V.N."/>
        </authorList>
    </citation>
    <scope>NUCLEOTIDE SEQUENCE [LARGE SCALE GENOMIC DNA]</scope>
    <source>
        <strain evidence="3 4">ATHUM6906</strain>
    </source>
</reference>
<protein>
    <submittedName>
        <fullName evidence="3">O-acetyltransferase PaAT-1</fullName>
    </submittedName>
</protein>
<feature type="domain" description="Acyltransferase 3" evidence="2">
    <location>
        <begin position="74"/>
        <end position="429"/>
    </location>
</feature>
<comment type="caution">
    <text evidence="3">The sequence shown here is derived from an EMBL/GenBank/DDBJ whole genome shotgun (WGS) entry which is preliminary data.</text>
</comment>
<keyword evidence="1" id="KW-0812">Transmembrane</keyword>
<evidence type="ECO:0000313" key="4">
    <source>
        <dbReference type="Proteomes" id="UP001338125"/>
    </source>
</evidence>
<evidence type="ECO:0000256" key="1">
    <source>
        <dbReference type="SAM" id="Phobius"/>
    </source>
</evidence>
<evidence type="ECO:0000313" key="3">
    <source>
        <dbReference type="EMBL" id="KAK5992707.1"/>
    </source>
</evidence>
<gene>
    <name evidence="3" type="ORF">PT974_06122</name>
</gene>
<feature type="transmembrane region" description="Helical" evidence="1">
    <location>
        <begin position="400"/>
        <end position="420"/>
    </location>
</feature>
<evidence type="ECO:0000259" key="2">
    <source>
        <dbReference type="Pfam" id="PF01757"/>
    </source>
</evidence>
<keyword evidence="1" id="KW-1133">Transmembrane helix</keyword>
<dbReference type="PANTHER" id="PTHR23028:SF125">
    <property type="entry name" value="ACYLTRANSFERASE"/>
    <property type="match status" value="1"/>
</dbReference>
<proteinExistence type="predicted"/>
<keyword evidence="1" id="KW-0472">Membrane</keyword>
<feature type="transmembrane region" description="Helical" evidence="1">
    <location>
        <begin position="369"/>
        <end position="388"/>
    </location>
</feature>
<dbReference type="EMBL" id="JAVFKD010000012">
    <property type="protein sequence ID" value="KAK5992707.1"/>
    <property type="molecule type" value="Genomic_DNA"/>
</dbReference>
<dbReference type="InterPro" id="IPR002656">
    <property type="entry name" value="Acyl_transf_3_dom"/>
</dbReference>
<dbReference type="PANTHER" id="PTHR23028">
    <property type="entry name" value="ACETYLTRANSFERASE"/>
    <property type="match status" value="1"/>
</dbReference>